<organism evidence="1 2">
    <name type="scientific">Candidatus Roizmanbacteria bacterium RIFCSPHIGHO2_02_FULL_38_11</name>
    <dbReference type="NCBI Taxonomy" id="1802039"/>
    <lineage>
        <taxon>Bacteria</taxon>
        <taxon>Candidatus Roizmaniibacteriota</taxon>
    </lineage>
</organism>
<evidence type="ECO:0000313" key="2">
    <source>
        <dbReference type="Proteomes" id="UP000177913"/>
    </source>
</evidence>
<dbReference type="Proteomes" id="UP000177913">
    <property type="component" value="Unassembled WGS sequence"/>
</dbReference>
<evidence type="ECO:0000313" key="1">
    <source>
        <dbReference type="EMBL" id="OGK25708.1"/>
    </source>
</evidence>
<reference evidence="1 2" key="1">
    <citation type="journal article" date="2016" name="Nat. Commun.">
        <title>Thousands of microbial genomes shed light on interconnected biogeochemical processes in an aquifer system.</title>
        <authorList>
            <person name="Anantharaman K."/>
            <person name="Brown C.T."/>
            <person name="Hug L.A."/>
            <person name="Sharon I."/>
            <person name="Castelle C.J."/>
            <person name="Probst A.J."/>
            <person name="Thomas B.C."/>
            <person name="Singh A."/>
            <person name="Wilkins M.J."/>
            <person name="Karaoz U."/>
            <person name="Brodie E.L."/>
            <person name="Williams K.H."/>
            <person name="Hubbard S.S."/>
            <person name="Banfield J.F."/>
        </authorList>
    </citation>
    <scope>NUCLEOTIDE SEQUENCE [LARGE SCALE GENOMIC DNA]</scope>
</reference>
<dbReference type="EMBL" id="MFZO01000004">
    <property type="protein sequence ID" value="OGK25708.1"/>
    <property type="molecule type" value="Genomic_DNA"/>
</dbReference>
<accession>A0A1F7H3P4</accession>
<sequence length="95" mass="10428">MSGETWRDPYSVERKLTANITVSGRCTKCGFGQSSSIDVPYTLSFTPDQIASPTNEFIKGNAIGKSIILSNDYLRKLHDERKCDGNLSLNNPVTG</sequence>
<name>A0A1F7H3P4_9BACT</name>
<proteinExistence type="predicted"/>
<dbReference type="AlphaFoldDB" id="A0A1F7H3P4"/>
<protein>
    <submittedName>
        <fullName evidence="1">Uncharacterized protein</fullName>
    </submittedName>
</protein>
<gene>
    <name evidence="1" type="ORF">A3C25_04960</name>
</gene>
<comment type="caution">
    <text evidence="1">The sequence shown here is derived from an EMBL/GenBank/DDBJ whole genome shotgun (WGS) entry which is preliminary data.</text>
</comment>